<evidence type="ECO:0000313" key="2">
    <source>
        <dbReference type="Proteomes" id="UP001185092"/>
    </source>
</evidence>
<protein>
    <submittedName>
        <fullName evidence="1">Uncharacterized protein</fullName>
    </submittedName>
</protein>
<name>A0AAE3XQD4_9BACT</name>
<keyword evidence="2" id="KW-1185">Reference proteome</keyword>
<organism evidence="1 2">
    <name type="scientific">Aureibacter tunicatorum</name>
    <dbReference type="NCBI Taxonomy" id="866807"/>
    <lineage>
        <taxon>Bacteria</taxon>
        <taxon>Pseudomonadati</taxon>
        <taxon>Bacteroidota</taxon>
        <taxon>Cytophagia</taxon>
        <taxon>Cytophagales</taxon>
        <taxon>Persicobacteraceae</taxon>
        <taxon>Aureibacter</taxon>
    </lineage>
</organism>
<proteinExistence type="predicted"/>
<sequence>MPFGLIREAFFLYGNFMFSNEMSIIDLMIFMNMYLLTIICKDSIKLTSFSFS</sequence>
<evidence type="ECO:0000313" key="1">
    <source>
        <dbReference type="EMBL" id="MDR6239449.1"/>
    </source>
</evidence>
<reference evidence="1" key="1">
    <citation type="submission" date="2023-07" db="EMBL/GenBank/DDBJ databases">
        <title>Genomic Encyclopedia of Type Strains, Phase IV (KMG-IV): sequencing the most valuable type-strain genomes for metagenomic binning, comparative biology and taxonomic classification.</title>
        <authorList>
            <person name="Goeker M."/>
        </authorList>
    </citation>
    <scope>NUCLEOTIDE SEQUENCE</scope>
    <source>
        <strain evidence="1">DSM 26174</strain>
    </source>
</reference>
<dbReference type="AlphaFoldDB" id="A0AAE3XQD4"/>
<comment type="caution">
    <text evidence="1">The sequence shown here is derived from an EMBL/GenBank/DDBJ whole genome shotgun (WGS) entry which is preliminary data.</text>
</comment>
<dbReference type="EMBL" id="JAVDQD010000002">
    <property type="protein sequence ID" value="MDR6239449.1"/>
    <property type="molecule type" value="Genomic_DNA"/>
</dbReference>
<accession>A0AAE3XQD4</accession>
<gene>
    <name evidence="1" type="ORF">HNQ88_002486</name>
</gene>
<dbReference type="Proteomes" id="UP001185092">
    <property type="component" value="Unassembled WGS sequence"/>
</dbReference>